<dbReference type="InterPro" id="IPR008928">
    <property type="entry name" value="6-hairpin_glycosidase_sf"/>
</dbReference>
<dbReference type="Gene3D" id="2.60.420.10">
    <property type="entry name" value="Maltose phosphorylase, domain 3"/>
    <property type="match status" value="1"/>
</dbReference>
<keyword evidence="5" id="KW-1185">Reference proteome</keyword>
<dbReference type="PANTHER" id="PTHR34987:SF2">
    <property type="entry name" value="B, PUTATIVE (AFU_ORTHOLOGUE AFUA_7G05040)-RELATED"/>
    <property type="match status" value="1"/>
</dbReference>
<dbReference type="Proteomes" id="UP000315648">
    <property type="component" value="Unassembled WGS sequence"/>
</dbReference>
<dbReference type="Pfam" id="PF08531">
    <property type="entry name" value="Bac_rhamnosid_N"/>
    <property type="match status" value="1"/>
</dbReference>
<evidence type="ECO:0000259" key="1">
    <source>
        <dbReference type="Pfam" id="PF08531"/>
    </source>
</evidence>
<comment type="caution">
    <text evidence="4">The sequence shown here is derived from an EMBL/GenBank/DDBJ whole genome shotgun (WGS) entry which is preliminary data.</text>
</comment>
<feature type="domain" description="Alpha-L-rhamnosidase C-terminal" evidence="3">
    <location>
        <begin position="700"/>
        <end position="773"/>
    </location>
</feature>
<dbReference type="InterPro" id="IPR012341">
    <property type="entry name" value="6hp_glycosidase-like_sf"/>
</dbReference>
<gene>
    <name evidence="4" type="ORF">FPL22_04410</name>
</gene>
<dbReference type="InterPro" id="IPR008979">
    <property type="entry name" value="Galactose-bd-like_sf"/>
</dbReference>
<feature type="domain" description="Bacterial alpha-L-rhamnosidase N-terminal" evidence="1">
    <location>
        <begin position="40"/>
        <end position="177"/>
    </location>
</feature>
<dbReference type="SUPFAM" id="SSF48208">
    <property type="entry name" value="Six-hairpin glycosidases"/>
    <property type="match status" value="1"/>
</dbReference>
<dbReference type="Pfam" id="PF17390">
    <property type="entry name" value="Bac_rhamnosid_C"/>
    <property type="match status" value="1"/>
</dbReference>
<dbReference type="Gene3D" id="1.50.10.10">
    <property type="match status" value="1"/>
</dbReference>
<reference evidence="4 5" key="1">
    <citation type="submission" date="2019-07" db="EMBL/GenBank/DDBJ databases">
        <title>Description of 53C-WASEF.</title>
        <authorList>
            <person name="Pitt A."/>
            <person name="Hahn M.W."/>
        </authorList>
    </citation>
    <scope>NUCLEOTIDE SEQUENCE [LARGE SCALE GENOMIC DNA]</scope>
    <source>
        <strain evidence="4 5">53C-WASEF</strain>
    </source>
</reference>
<feature type="domain" description="Alpha-L-rhamnosidase six-hairpin glycosidase" evidence="2">
    <location>
        <begin position="364"/>
        <end position="698"/>
    </location>
</feature>
<dbReference type="EMBL" id="VMBG01000001">
    <property type="protein sequence ID" value="TSJ78548.1"/>
    <property type="molecule type" value="Genomic_DNA"/>
</dbReference>
<dbReference type="SUPFAM" id="SSF49785">
    <property type="entry name" value="Galactose-binding domain-like"/>
    <property type="match status" value="1"/>
</dbReference>
<dbReference type="InterPro" id="IPR013737">
    <property type="entry name" value="Bac_rhamnosid_N"/>
</dbReference>
<dbReference type="Pfam" id="PF17389">
    <property type="entry name" value="Bac_rhamnosid6H"/>
    <property type="match status" value="1"/>
</dbReference>
<dbReference type="RefSeq" id="WP_144228889.1">
    <property type="nucleotide sequence ID" value="NZ_CBCRVV010000022.1"/>
</dbReference>
<name>A0A556QPH2_9BACT</name>
<dbReference type="PANTHER" id="PTHR34987">
    <property type="entry name" value="C, PUTATIVE (AFU_ORTHOLOGUE AFUA_3G02880)-RELATED"/>
    <property type="match status" value="1"/>
</dbReference>
<dbReference type="OrthoDB" id="9761045at2"/>
<dbReference type="AlphaFoldDB" id="A0A556QPH2"/>
<sequence>MTPASKAFARAQWIWPESPNWDIHNGYALFRTGIKIASVPKRAPLFITADQSYRLYINGRFVASGPARGYQASWPYDEIDLHAYLKKGYNQVAIRAYNPGFSNFQYLSQAWAGLLVAAKWGKTEINSGPHWKAIRQAGIRRDTVVTSLQLFPQEHIDLRETPADWMEPDFDDSSWDNPIAQKLNSAPWFSLEERGIPLLERRMMSPAALLGIREGRSAAGYTDTRDVVSLRQKEDRSHRPAVDIPFSPLSLAATGAGRFRSFLFDFKRTVVGNLRLSLHGANGGEIIDTHFAETIDTATLTPDQVMPANSRMAFGGRATLRAGSNDHTFYHAFGFRFLMLTVRDTTSDLRVAPSLEWIGYPLPRKGSFHSSDTALKRIWETCAWTQQCCSLDAYVDTPWREQAQWWGDARVQAWNTFHLNGDTRLFARGIRQIGQQTTPDGITYGHAPTMAHNCILPDFTLIWFLTLWDAYWQTGSTALLAENESTVERALDYFRKHTDAKTGLVGYDKRFWLFLDWTDLFKDGSPAIYNLWLLIALEKLALMYRQGGNKSKAAPLTAWAARLRTALGKLIDADGLMRDGLDRKGKIASTTSIHAQTLAITANLRGLNTEAALTRVILPWIRGVSRPAATPSAYWVTYVFTVLIERGYSADVVAFIRKHWAAMADHGTTWENFSPKRGDESHSHAWSAHPIYHLMQTIGGLTQTGPAWSSVRFAPLFEGDQGGAIIPLPAGKITSAWKRTPSGIIQVALSLPKGVTADVIFPGAKRLTVTGKNRWTLHG</sequence>
<evidence type="ECO:0000313" key="4">
    <source>
        <dbReference type="EMBL" id="TSJ78548.1"/>
    </source>
</evidence>
<dbReference type="Gene3D" id="2.60.120.260">
    <property type="entry name" value="Galactose-binding domain-like"/>
    <property type="match status" value="2"/>
</dbReference>
<dbReference type="GO" id="GO:0005975">
    <property type="term" value="P:carbohydrate metabolic process"/>
    <property type="evidence" value="ECO:0007669"/>
    <property type="project" value="InterPro"/>
</dbReference>
<evidence type="ECO:0000313" key="5">
    <source>
        <dbReference type="Proteomes" id="UP000315648"/>
    </source>
</evidence>
<accession>A0A556QPH2</accession>
<evidence type="ECO:0000259" key="2">
    <source>
        <dbReference type="Pfam" id="PF17389"/>
    </source>
</evidence>
<dbReference type="InterPro" id="IPR035396">
    <property type="entry name" value="Bac_rhamnosid6H"/>
</dbReference>
<protein>
    <submittedName>
        <fullName evidence="4">Bacterial alpha-L-rhamnosidase</fullName>
    </submittedName>
</protein>
<organism evidence="4 5">
    <name type="scientific">Rariglobus hedericola</name>
    <dbReference type="NCBI Taxonomy" id="2597822"/>
    <lineage>
        <taxon>Bacteria</taxon>
        <taxon>Pseudomonadati</taxon>
        <taxon>Verrucomicrobiota</taxon>
        <taxon>Opitutia</taxon>
        <taxon>Opitutales</taxon>
        <taxon>Opitutaceae</taxon>
        <taxon>Rariglobus</taxon>
    </lineage>
</organism>
<proteinExistence type="predicted"/>
<dbReference type="InterPro" id="IPR035398">
    <property type="entry name" value="Bac_rhamnosid_C"/>
</dbReference>
<evidence type="ECO:0000259" key="3">
    <source>
        <dbReference type="Pfam" id="PF17390"/>
    </source>
</evidence>